<comment type="caution">
    <text evidence="13">The sequence shown here is derived from an EMBL/GenBank/DDBJ whole genome shotgun (WGS) entry which is preliminary data.</text>
</comment>
<feature type="transmembrane region" description="Helical" evidence="11">
    <location>
        <begin position="189"/>
        <end position="209"/>
    </location>
</feature>
<evidence type="ECO:0000256" key="7">
    <source>
        <dbReference type="ARBA" id="ARBA00022989"/>
    </source>
</evidence>
<evidence type="ECO:0000256" key="8">
    <source>
        <dbReference type="ARBA" id="ARBA00023002"/>
    </source>
</evidence>
<protein>
    <recommendedName>
        <fullName evidence="12">3-oxo-5-alpha-steroid 4-dehydrogenase C-terminal domain-containing protein</fullName>
    </recommendedName>
</protein>
<keyword evidence="6" id="KW-0256">Endoplasmic reticulum</keyword>
<gene>
    <name evidence="13" type="ORF">PPRIM_AZ9-3.1.T0380008</name>
</gene>
<keyword evidence="4" id="KW-0444">Lipid biosynthesis</keyword>
<evidence type="ECO:0000313" key="13">
    <source>
        <dbReference type="EMBL" id="CAD8065655.1"/>
    </source>
</evidence>
<keyword evidence="5 11" id="KW-0812">Transmembrane</keyword>
<dbReference type="PANTHER" id="PTHR10556:SF28">
    <property type="entry name" value="VERY-LONG-CHAIN ENOYL-COA REDUCTASE"/>
    <property type="match status" value="1"/>
</dbReference>
<dbReference type="PANTHER" id="PTHR10556">
    <property type="entry name" value="3-OXO-5-ALPHA-STEROID 4-DEHYDROGENASE"/>
    <property type="match status" value="1"/>
</dbReference>
<evidence type="ECO:0000256" key="9">
    <source>
        <dbReference type="ARBA" id="ARBA00023098"/>
    </source>
</evidence>
<dbReference type="GO" id="GO:0016627">
    <property type="term" value="F:oxidoreductase activity, acting on the CH-CH group of donors"/>
    <property type="evidence" value="ECO:0007669"/>
    <property type="project" value="InterPro"/>
</dbReference>
<evidence type="ECO:0000256" key="4">
    <source>
        <dbReference type="ARBA" id="ARBA00022516"/>
    </source>
</evidence>
<feature type="transmembrane region" description="Helical" evidence="11">
    <location>
        <begin position="256"/>
        <end position="281"/>
    </location>
</feature>
<feature type="transmembrane region" description="Helical" evidence="11">
    <location>
        <begin position="93"/>
        <end position="113"/>
    </location>
</feature>
<evidence type="ECO:0000256" key="3">
    <source>
        <dbReference type="ARBA" id="ARBA00007742"/>
    </source>
</evidence>
<keyword evidence="10 11" id="KW-0472">Membrane</keyword>
<feature type="transmembrane region" description="Helical" evidence="11">
    <location>
        <begin position="234"/>
        <end position="250"/>
    </location>
</feature>
<name>A0A8S1LHG2_PARPR</name>
<feature type="domain" description="3-oxo-5-alpha-steroid 4-dehydrogenase C-terminal" evidence="12">
    <location>
        <begin position="150"/>
        <end position="308"/>
    </location>
</feature>
<dbReference type="Proteomes" id="UP000688137">
    <property type="component" value="Unassembled WGS sequence"/>
</dbReference>
<reference evidence="13" key="1">
    <citation type="submission" date="2021-01" db="EMBL/GenBank/DDBJ databases">
        <authorList>
            <consortium name="Genoscope - CEA"/>
            <person name="William W."/>
        </authorList>
    </citation>
    <scope>NUCLEOTIDE SEQUENCE</scope>
</reference>
<evidence type="ECO:0000256" key="6">
    <source>
        <dbReference type="ARBA" id="ARBA00022824"/>
    </source>
</evidence>
<feature type="transmembrane region" description="Helical" evidence="11">
    <location>
        <begin position="125"/>
        <end position="144"/>
    </location>
</feature>
<dbReference type="CDD" id="cd01801">
    <property type="entry name" value="Ubl_TECR_like"/>
    <property type="match status" value="1"/>
</dbReference>
<keyword evidence="8" id="KW-0560">Oxidoreductase</keyword>
<dbReference type="OMA" id="ATMPIFN"/>
<evidence type="ECO:0000256" key="2">
    <source>
        <dbReference type="ARBA" id="ARBA00004240"/>
    </source>
</evidence>
<proteinExistence type="inferred from homology"/>
<evidence type="ECO:0000313" key="14">
    <source>
        <dbReference type="Proteomes" id="UP000688137"/>
    </source>
</evidence>
<organism evidence="13 14">
    <name type="scientific">Paramecium primaurelia</name>
    <dbReference type="NCBI Taxonomy" id="5886"/>
    <lineage>
        <taxon>Eukaryota</taxon>
        <taxon>Sar</taxon>
        <taxon>Alveolata</taxon>
        <taxon>Ciliophora</taxon>
        <taxon>Intramacronucleata</taxon>
        <taxon>Oligohymenophorea</taxon>
        <taxon>Peniculida</taxon>
        <taxon>Parameciidae</taxon>
        <taxon>Paramecium</taxon>
    </lineage>
</organism>
<evidence type="ECO:0000256" key="5">
    <source>
        <dbReference type="ARBA" id="ARBA00022692"/>
    </source>
</evidence>
<comment type="subcellular location">
    <subcellularLocation>
        <location evidence="2">Endoplasmic reticulum</location>
    </subcellularLocation>
    <subcellularLocation>
        <location evidence="1">Membrane</location>
        <topology evidence="1">Multi-pass membrane protein</topology>
    </subcellularLocation>
</comment>
<evidence type="ECO:0000256" key="1">
    <source>
        <dbReference type="ARBA" id="ARBA00004141"/>
    </source>
</evidence>
<comment type="similarity">
    <text evidence="3">Belongs to the steroid 5-alpha reductase family.</text>
</comment>
<dbReference type="FunFam" id="3.10.20.90:FF:000131">
    <property type="entry name" value="trans-2,3-enoyl-CoA reductase-like"/>
    <property type="match status" value="1"/>
</dbReference>
<evidence type="ECO:0000259" key="12">
    <source>
        <dbReference type="Pfam" id="PF02544"/>
    </source>
</evidence>
<dbReference type="PROSITE" id="PS50244">
    <property type="entry name" value="S5A_REDUCTASE"/>
    <property type="match status" value="1"/>
</dbReference>
<keyword evidence="9" id="KW-0443">Lipid metabolism</keyword>
<evidence type="ECO:0000256" key="11">
    <source>
        <dbReference type="SAM" id="Phobius"/>
    </source>
</evidence>
<dbReference type="GO" id="GO:0016020">
    <property type="term" value="C:membrane"/>
    <property type="evidence" value="ECO:0007669"/>
    <property type="project" value="UniProtKB-SubCell"/>
</dbReference>
<accession>A0A8S1LHG2</accession>
<dbReference type="AlphaFoldDB" id="A0A8S1LHG2"/>
<dbReference type="GO" id="GO:0042761">
    <property type="term" value="P:very long-chain fatty acid biosynthetic process"/>
    <property type="evidence" value="ECO:0007669"/>
    <property type="project" value="TreeGrafter"/>
</dbReference>
<keyword evidence="14" id="KW-1185">Reference proteome</keyword>
<evidence type="ECO:0000256" key="10">
    <source>
        <dbReference type="ARBA" id="ARBA00023136"/>
    </source>
</evidence>
<dbReference type="InterPro" id="IPR001104">
    <property type="entry name" value="3-oxo-5_a-steroid_4-DH_C"/>
</dbReference>
<sequence>MSDQIIIKKRKGEYIEQEGKVINVQLNSSGQTILNLKKEIAKITKIKPIRQWLTTEDKQRVFENNELPLNLSGIQNGQTLVVKDLGPQMLWGAVFYIEYLGPILMFFMLYKLGNQENYTFMQKTAYWMVILHFIKRILETKFVHVFSRNSMPLKRAFINCLHYWIFCGFFIGIELFYLRSFSKLQSWKYIFVGFFGLFEFLNLMCHIRLSSFRKKPELKQSDGNYIAQNKQRQIPFGWGFGAVSSANYFWETMAWVSFSLFTCSYAAIAFTIFSFGQMLIWAKQKHKRYIKEFGDRYPRNRKAMVPYII</sequence>
<keyword evidence="7 11" id="KW-1133">Transmembrane helix</keyword>
<dbReference type="Pfam" id="PF02544">
    <property type="entry name" value="Steroid_dh"/>
    <property type="match status" value="1"/>
</dbReference>
<dbReference type="InterPro" id="IPR039357">
    <property type="entry name" value="SRD5A/TECR"/>
</dbReference>
<feature type="transmembrane region" description="Helical" evidence="11">
    <location>
        <begin position="156"/>
        <end position="177"/>
    </location>
</feature>
<dbReference type="GO" id="GO:0005783">
    <property type="term" value="C:endoplasmic reticulum"/>
    <property type="evidence" value="ECO:0007669"/>
    <property type="project" value="UniProtKB-SubCell"/>
</dbReference>
<dbReference type="EMBL" id="CAJJDM010000037">
    <property type="protein sequence ID" value="CAD8065655.1"/>
    <property type="molecule type" value="Genomic_DNA"/>
</dbReference>